<comment type="caution">
    <text evidence="1">The sequence shown here is derived from an EMBL/GenBank/DDBJ whole genome shotgun (WGS) entry which is preliminary data.</text>
</comment>
<protein>
    <recommendedName>
        <fullName evidence="2">MORN variant repeat protein</fullName>
    </recommendedName>
</protein>
<evidence type="ECO:0008006" key="2">
    <source>
        <dbReference type="Google" id="ProtNLM"/>
    </source>
</evidence>
<organism evidence="1">
    <name type="scientific">marine sediment metagenome</name>
    <dbReference type="NCBI Taxonomy" id="412755"/>
    <lineage>
        <taxon>unclassified sequences</taxon>
        <taxon>metagenomes</taxon>
        <taxon>ecological metagenomes</taxon>
    </lineage>
</organism>
<reference evidence="1" key="1">
    <citation type="journal article" date="2015" name="Nature">
        <title>Complex archaea that bridge the gap between prokaryotes and eukaryotes.</title>
        <authorList>
            <person name="Spang A."/>
            <person name="Saw J.H."/>
            <person name="Jorgensen S.L."/>
            <person name="Zaremba-Niedzwiedzka K."/>
            <person name="Martijn J."/>
            <person name="Lind A.E."/>
            <person name="van Eijk R."/>
            <person name="Schleper C."/>
            <person name="Guy L."/>
            <person name="Ettema T.J."/>
        </authorList>
    </citation>
    <scope>NUCLEOTIDE SEQUENCE</scope>
</reference>
<evidence type="ECO:0000313" key="1">
    <source>
        <dbReference type="EMBL" id="KKL56630.1"/>
    </source>
</evidence>
<dbReference type="Pfam" id="PF07661">
    <property type="entry name" value="MORN_2"/>
    <property type="match status" value="3"/>
</dbReference>
<dbReference type="SUPFAM" id="SSF82185">
    <property type="entry name" value="Histone H3 K4-specific methyltransferase SET7/9 N-terminal domain"/>
    <property type="match status" value="1"/>
</dbReference>
<name>A0A0F9FH82_9ZZZZ</name>
<gene>
    <name evidence="1" type="ORF">LCGC14_2243450</name>
</gene>
<dbReference type="Gene3D" id="2.20.110.10">
    <property type="entry name" value="Histone H3 K4-specific methyltransferase SET7/9 N-terminal domain"/>
    <property type="match status" value="1"/>
</dbReference>
<proteinExistence type="predicted"/>
<sequence>MSEQTKIEKGYYPNGQLQHKIPYHQDQKHGIAKWWYESGQLEYETLYHQGQQHGMEKWWYKNGKIEYERYFLYNEEATKEEYRKHELVESLACLNNRK</sequence>
<accession>A0A0F9FH82</accession>
<dbReference type="AlphaFoldDB" id="A0A0F9FH82"/>
<dbReference type="InterPro" id="IPR011652">
    <property type="entry name" value="MORN_2"/>
</dbReference>
<dbReference type="EMBL" id="LAZR01030428">
    <property type="protein sequence ID" value="KKL56630.1"/>
    <property type="molecule type" value="Genomic_DNA"/>
</dbReference>